<proteinExistence type="predicted"/>
<name>A0ABS1VG23_9ACTN</name>
<dbReference type="Proteomes" id="UP000598996">
    <property type="component" value="Unassembled WGS sequence"/>
</dbReference>
<sequence>MLAAPGETGINELMLTSLIEAAAATAVTVFPNTTMTTSYVAGPQPITPAAVRRAIAYVDGHAADPITLEDIAAAAGIGVRALQAGFRRHLDTTPIGYLLRVRLNHAHNALRAADPSVETVATIAHRWGFTHLGRFSVRYRDMFGRRPSETLRS</sequence>
<dbReference type="Gene3D" id="1.10.10.60">
    <property type="entry name" value="Homeodomain-like"/>
    <property type="match status" value="1"/>
</dbReference>
<keyword evidence="2" id="KW-0238">DNA-binding</keyword>
<comment type="caution">
    <text evidence="5">The sequence shown here is derived from an EMBL/GenBank/DDBJ whole genome shotgun (WGS) entry which is preliminary data.</text>
</comment>
<dbReference type="InterPro" id="IPR050204">
    <property type="entry name" value="AraC_XylS_family_regulators"/>
</dbReference>
<keyword evidence="1" id="KW-0805">Transcription regulation</keyword>
<gene>
    <name evidence="5" type="ORF">JKJ07_04465</name>
</gene>
<dbReference type="PANTHER" id="PTHR46796">
    <property type="entry name" value="HTH-TYPE TRANSCRIPTIONAL ACTIVATOR RHAS-RELATED"/>
    <property type="match status" value="1"/>
</dbReference>
<evidence type="ECO:0000256" key="2">
    <source>
        <dbReference type="ARBA" id="ARBA00023125"/>
    </source>
</evidence>
<evidence type="ECO:0000256" key="3">
    <source>
        <dbReference type="ARBA" id="ARBA00023163"/>
    </source>
</evidence>
<accession>A0ABS1VG23</accession>
<dbReference type="PANTHER" id="PTHR46796:SF12">
    <property type="entry name" value="HTH-TYPE DNA-BINDING TRANSCRIPTIONAL ACTIVATOR EUTR"/>
    <property type="match status" value="1"/>
</dbReference>
<evidence type="ECO:0000313" key="5">
    <source>
        <dbReference type="EMBL" id="MBL7253558.1"/>
    </source>
</evidence>
<feature type="domain" description="HTH araC/xylS-type" evidence="4">
    <location>
        <begin position="52"/>
        <end position="153"/>
    </location>
</feature>
<evidence type="ECO:0000259" key="4">
    <source>
        <dbReference type="PROSITE" id="PS01124"/>
    </source>
</evidence>
<reference evidence="5 6" key="1">
    <citation type="submission" date="2021-01" db="EMBL/GenBank/DDBJ databases">
        <title>Actinoplanes sp. nov. LDG1-01 isolated from lichen.</title>
        <authorList>
            <person name="Saeng-In P."/>
            <person name="Phongsopitanun W."/>
            <person name="Kanchanasin P."/>
            <person name="Yuki M."/>
            <person name="Kudo T."/>
            <person name="Ohkuma M."/>
            <person name="Tanasupawat S."/>
        </authorList>
    </citation>
    <scope>NUCLEOTIDE SEQUENCE [LARGE SCALE GENOMIC DNA]</scope>
    <source>
        <strain evidence="5 6">LDG1-01</strain>
    </source>
</reference>
<keyword evidence="3" id="KW-0804">Transcription</keyword>
<keyword evidence="6" id="KW-1185">Reference proteome</keyword>
<dbReference type="Pfam" id="PF12833">
    <property type="entry name" value="HTH_18"/>
    <property type="match status" value="1"/>
</dbReference>
<dbReference type="InterPro" id="IPR018060">
    <property type="entry name" value="HTH_AraC"/>
</dbReference>
<organism evidence="5 6">
    <name type="scientific">Paractinoplanes lichenicola</name>
    <dbReference type="NCBI Taxonomy" id="2802976"/>
    <lineage>
        <taxon>Bacteria</taxon>
        <taxon>Bacillati</taxon>
        <taxon>Actinomycetota</taxon>
        <taxon>Actinomycetes</taxon>
        <taxon>Micromonosporales</taxon>
        <taxon>Micromonosporaceae</taxon>
        <taxon>Paractinoplanes</taxon>
    </lineage>
</organism>
<evidence type="ECO:0000256" key="1">
    <source>
        <dbReference type="ARBA" id="ARBA00023015"/>
    </source>
</evidence>
<evidence type="ECO:0000313" key="6">
    <source>
        <dbReference type="Proteomes" id="UP000598996"/>
    </source>
</evidence>
<dbReference type="EMBL" id="JAENHO010000001">
    <property type="protein sequence ID" value="MBL7253558.1"/>
    <property type="molecule type" value="Genomic_DNA"/>
</dbReference>
<dbReference type="InterPro" id="IPR009057">
    <property type="entry name" value="Homeodomain-like_sf"/>
</dbReference>
<dbReference type="SMART" id="SM00342">
    <property type="entry name" value="HTH_ARAC"/>
    <property type="match status" value="1"/>
</dbReference>
<protein>
    <submittedName>
        <fullName evidence="5">Helix-turn-helix transcriptional regulator</fullName>
    </submittedName>
</protein>
<dbReference type="SUPFAM" id="SSF46689">
    <property type="entry name" value="Homeodomain-like"/>
    <property type="match status" value="2"/>
</dbReference>
<dbReference type="PROSITE" id="PS01124">
    <property type="entry name" value="HTH_ARAC_FAMILY_2"/>
    <property type="match status" value="1"/>
</dbReference>